<proteinExistence type="predicted"/>
<dbReference type="Pfam" id="PF04465">
    <property type="entry name" value="DUF499"/>
    <property type="match status" value="1"/>
</dbReference>
<dbReference type="Pfam" id="PF18731">
    <property type="entry name" value="HEPN_Swt1"/>
    <property type="match status" value="1"/>
</dbReference>
<dbReference type="Proteomes" id="UP000432089">
    <property type="component" value="Unassembled WGS sequence"/>
</dbReference>
<evidence type="ECO:0000313" key="2">
    <source>
        <dbReference type="EMBL" id="KAB0678450.1"/>
    </source>
</evidence>
<evidence type="ECO:0000259" key="1">
    <source>
        <dbReference type="Pfam" id="PF18731"/>
    </source>
</evidence>
<reference evidence="2 3" key="1">
    <citation type="submission" date="2019-09" db="EMBL/GenBank/DDBJ databases">
        <title>YIM 132180 draft genome.</title>
        <authorList>
            <person name="Zhang K."/>
        </authorList>
    </citation>
    <scope>NUCLEOTIDE SEQUENCE [LARGE SCALE GENOMIC DNA]</scope>
    <source>
        <strain evidence="2 3">YIM 132180</strain>
    </source>
</reference>
<keyword evidence="2" id="KW-0547">Nucleotide-binding</keyword>
<dbReference type="EMBL" id="VZDO01000013">
    <property type="protein sequence ID" value="KAB0678450.1"/>
    <property type="molecule type" value="Genomic_DNA"/>
</dbReference>
<comment type="caution">
    <text evidence="2">The sequence shown here is derived from an EMBL/GenBank/DDBJ whole genome shotgun (WGS) entry which is preliminary data.</text>
</comment>
<dbReference type="GO" id="GO:0005524">
    <property type="term" value="F:ATP binding"/>
    <property type="evidence" value="ECO:0007669"/>
    <property type="project" value="UniProtKB-KW"/>
</dbReference>
<feature type="domain" description="Swt1-like HEPN" evidence="1">
    <location>
        <begin position="19"/>
        <end position="116"/>
    </location>
</feature>
<sequence>MSNREAIGDLLERVERVGRPYVEMALKGSLGANWRATARLPNTLSPVSELDPHAVLYAVIHNWREVFAATLKPEARDAASAVFAGRNTYSHSAGAIDDMLALRALSGGVDFLRAIGAKGEADGVQAHLVALMGRMAPPQPKPTAPEAGGTAAGATGDRAAAVRAGILPKPSGLILTAPKAPPEKPTQDDFFAGGDVEGLRPWRIVSPPQDDVLEGRLDKDRFAANLAAADRGEGGDTYANGDSFFKATHLTAGLALTLENAARRLSGQGGPSTVGLQTNFGGGKTHTLMSLLHMARLADWSRVDNLGSVAARIGRSSLGEVNAAVFSGSDKGPSEPLAVADGAAVRTLWGYLAWRIAGREGMQLVERSELSGESPGAEAFGRVLRLTGRPSLILLDELVVFVRQLSGERYDSHISFLQSLTEAAAQVPNALIVGSLPESDLEAGGTEKGKDTLRALEKLFGRTQSAWQPAQGAETYSVVRRRLFQELDETGERERRKTVERFRKLYRENKSDFPVGAGDADYADKMTEAYPVHPMLFDKLSNDWGILEKFQRTRGVLSLLARTIYASYREASNEPLILPSSLQMGDPQVRGGLIEPLEGPTWGTIVESEVDGDGSLPADMEARRPRYRNDQVARRAARAVFMASAPMASERGAITAPELRLACVRPNEQISIFGDALRELAERSAHLYEADGRYWFGPKPTLNKLAENRQLDIDDDRANEEIVRLLAAERRSGGWGGVHPCPASATDVEDTPTSRLVILRPATPYASGGSSPAEIEAQNAVQRRAGGQRKYRNALVFLAPDARLLDDCRRAVKRKLAWESIAADAALELVASQRRDAESRRDQAARVALESIRKCWQHILVPSQTPGGGAEIVLDPKLLRPTGQKTPSEAAWDRVVEEGDVAKALGAAVFADRILELWPAGQAHLPVDQVRDWYFEFLHMERLQDEVTLANAVAASIADMDTGRSPFALASGRSEAGYENLQFARAVQVRFGAGLLLVRRSELPAAGETPSASVVIGSPAGGASGAPVGRGGDQSAATKPIPKRYNGVFELDAVRGGIKASQIFESIVAELDRAAGARFRIVLEVHAETEAGFDERLCDDVSANAATLGFSRSDFSS</sequence>
<evidence type="ECO:0000313" key="3">
    <source>
        <dbReference type="Proteomes" id="UP000432089"/>
    </source>
</evidence>
<dbReference type="InterPro" id="IPR041650">
    <property type="entry name" value="HEPN_Swt1"/>
</dbReference>
<protein>
    <submittedName>
        <fullName evidence="2">ATP-binding protein</fullName>
    </submittedName>
</protein>
<keyword evidence="3" id="KW-1185">Reference proteome</keyword>
<gene>
    <name evidence="2" type="ORF">F6X38_15550</name>
</gene>
<dbReference type="RefSeq" id="WP_150971178.1">
    <property type="nucleotide sequence ID" value="NZ_VZDO01000013.1"/>
</dbReference>
<organism evidence="2 3">
    <name type="scientific">Plantimonas leprariae</name>
    <dbReference type="NCBI Taxonomy" id="2615207"/>
    <lineage>
        <taxon>Bacteria</taxon>
        <taxon>Pseudomonadati</taxon>
        <taxon>Pseudomonadota</taxon>
        <taxon>Alphaproteobacteria</taxon>
        <taxon>Hyphomicrobiales</taxon>
        <taxon>Aurantimonadaceae</taxon>
        <taxon>Plantimonas</taxon>
    </lineage>
</organism>
<keyword evidence="2" id="KW-0067">ATP-binding</keyword>
<name>A0A7V7TVG5_9HYPH</name>
<dbReference type="InterPro" id="IPR007555">
    <property type="entry name" value="DUF499"/>
</dbReference>
<accession>A0A7V7TVG5</accession>
<dbReference type="AlphaFoldDB" id="A0A7V7TVG5"/>